<dbReference type="Pfam" id="PF25917">
    <property type="entry name" value="BSH_RND"/>
    <property type="match status" value="1"/>
</dbReference>
<feature type="domain" description="YknX-like C-terminal permuted SH3-like" evidence="6">
    <location>
        <begin position="285"/>
        <end position="351"/>
    </location>
</feature>
<evidence type="ECO:0000259" key="6">
    <source>
        <dbReference type="Pfam" id="PF25989"/>
    </source>
</evidence>
<evidence type="ECO:0000256" key="1">
    <source>
        <dbReference type="ARBA" id="ARBA00009477"/>
    </source>
</evidence>
<evidence type="ECO:0000313" key="7">
    <source>
        <dbReference type="EMBL" id="EKE82970.1"/>
    </source>
</evidence>
<comment type="caution">
    <text evidence="7">The sequence shown here is derived from an EMBL/GenBank/DDBJ whole genome shotgun (WGS) entry which is preliminary data.</text>
</comment>
<dbReference type="EMBL" id="AMRG01000010">
    <property type="protein sequence ID" value="EKE82970.1"/>
    <property type="molecule type" value="Genomic_DNA"/>
</dbReference>
<dbReference type="GO" id="GO:0015562">
    <property type="term" value="F:efflux transmembrane transporter activity"/>
    <property type="evidence" value="ECO:0007669"/>
    <property type="project" value="TreeGrafter"/>
</dbReference>
<dbReference type="RefSeq" id="WP_008489071.1">
    <property type="nucleotide sequence ID" value="NZ_AMRG01000010.1"/>
</dbReference>
<dbReference type="GO" id="GO:1990281">
    <property type="term" value="C:efflux pump complex"/>
    <property type="evidence" value="ECO:0007669"/>
    <property type="project" value="TreeGrafter"/>
</dbReference>
<feature type="domain" description="Multidrug resistance protein MdtA-like barrel-sandwich hybrid" evidence="4">
    <location>
        <begin position="70"/>
        <end position="194"/>
    </location>
</feature>
<keyword evidence="8" id="KW-1185">Reference proteome</keyword>
<dbReference type="OrthoDB" id="9806939at2"/>
<dbReference type="STRING" id="740709.A10D4_09024"/>
<dbReference type="InterPro" id="IPR006143">
    <property type="entry name" value="RND_pump_MFP"/>
</dbReference>
<dbReference type="Gene3D" id="2.40.50.100">
    <property type="match status" value="1"/>
</dbReference>
<protein>
    <submittedName>
        <fullName evidence="7">HlyD family secretion protein</fullName>
    </submittedName>
</protein>
<feature type="chain" id="PRO_5003860222" evidence="3">
    <location>
        <begin position="31"/>
        <end position="356"/>
    </location>
</feature>
<dbReference type="AlphaFoldDB" id="K2KZ13"/>
<organism evidence="7 8">
    <name type="scientific">Idiomarina xiamenensis 10-D-4</name>
    <dbReference type="NCBI Taxonomy" id="740709"/>
    <lineage>
        <taxon>Bacteria</taxon>
        <taxon>Pseudomonadati</taxon>
        <taxon>Pseudomonadota</taxon>
        <taxon>Gammaproteobacteria</taxon>
        <taxon>Alteromonadales</taxon>
        <taxon>Idiomarinaceae</taxon>
        <taxon>Idiomarina</taxon>
    </lineage>
</organism>
<sequence length="356" mass="38803">MPSQSSLKALGVIFCVASLASLTGCTQADAGNQKPQQVTELRIPVEVGNASQGDITQAYQTTATLEAREEADVISKVNGLVEEIYVEEGDAVSKGDVIARLRDDEYRIQLARAKAELAGIEQELKRVGQMAEQQLVSADVYDKLRAQRDVKQAEYDMAALNLSETEIRAPISGHVATRYVKVGNLVTQYQANALFYLVDQTRLQGIIHLPEQQLASIAIGQQASLRVASQADDIHGTVERISPVVDSRSGTFKVVLAVDNADQHLKSGMYAAVKLQYNTHRNATLIPQYAVVSLDNQHSVFRVDENGVAHKIDVHLGYSNDTHFEVLNGLNNGDKIVITGQNNLKDQAKVDIINAG</sequence>
<dbReference type="InterPro" id="IPR058792">
    <property type="entry name" value="Beta-barrel_RND_2"/>
</dbReference>
<dbReference type="SUPFAM" id="SSF111369">
    <property type="entry name" value="HlyD-like secretion proteins"/>
    <property type="match status" value="1"/>
</dbReference>
<keyword evidence="3" id="KW-0732">Signal</keyword>
<dbReference type="NCBIfam" id="TIGR01730">
    <property type="entry name" value="RND_mfp"/>
    <property type="match status" value="1"/>
</dbReference>
<dbReference type="PANTHER" id="PTHR30469:SF38">
    <property type="entry name" value="HLYD FAMILY SECRETION PROTEIN"/>
    <property type="match status" value="1"/>
</dbReference>
<evidence type="ECO:0000259" key="4">
    <source>
        <dbReference type="Pfam" id="PF25917"/>
    </source>
</evidence>
<evidence type="ECO:0000256" key="2">
    <source>
        <dbReference type="SAM" id="Coils"/>
    </source>
</evidence>
<dbReference type="Gene3D" id="1.10.287.470">
    <property type="entry name" value="Helix hairpin bin"/>
    <property type="match status" value="1"/>
</dbReference>
<evidence type="ECO:0000313" key="8">
    <source>
        <dbReference type="Proteomes" id="UP000014115"/>
    </source>
</evidence>
<comment type="similarity">
    <text evidence="1">Belongs to the membrane fusion protein (MFP) (TC 8.A.1) family.</text>
</comment>
<accession>K2KZ13</accession>
<feature type="signal peptide" evidence="3">
    <location>
        <begin position="1"/>
        <end position="30"/>
    </location>
</feature>
<keyword evidence="2" id="KW-0175">Coiled coil</keyword>
<dbReference type="Proteomes" id="UP000014115">
    <property type="component" value="Unassembled WGS sequence"/>
</dbReference>
<dbReference type="InterPro" id="IPR058637">
    <property type="entry name" value="YknX-like_C"/>
</dbReference>
<dbReference type="PATRIC" id="fig|740709.3.peg.1825"/>
<reference evidence="7 8" key="1">
    <citation type="journal article" date="2012" name="J. Bacteriol.">
        <title>Genome Sequence of Idiomarina xiamenensis Type Strain 10-D-4.</title>
        <authorList>
            <person name="Lai Q."/>
            <person name="Wang L."/>
            <person name="Wang W."/>
            <person name="Shao Z."/>
        </authorList>
    </citation>
    <scope>NUCLEOTIDE SEQUENCE [LARGE SCALE GENOMIC DNA]</scope>
    <source>
        <strain evidence="7 8">10-D-4</strain>
    </source>
</reference>
<dbReference type="Pfam" id="PF25954">
    <property type="entry name" value="Beta-barrel_RND_2"/>
    <property type="match status" value="1"/>
</dbReference>
<dbReference type="Gene3D" id="2.40.420.20">
    <property type="match status" value="1"/>
</dbReference>
<dbReference type="Pfam" id="PF25989">
    <property type="entry name" value="YknX_C"/>
    <property type="match status" value="1"/>
</dbReference>
<dbReference type="eggNOG" id="COG0845">
    <property type="taxonomic scope" value="Bacteria"/>
</dbReference>
<proteinExistence type="inferred from homology"/>
<evidence type="ECO:0000259" key="5">
    <source>
        <dbReference type="Pfam" id="PF25954"/>
    </source>
</evidence>
<dbReference type="PANTHER" id="PTHR30469">
    <property type="entry name" value="MULTIDRUG RESISTANCE PROTEIN MDTA"/>
    <property type="match status" value="1"/>
</dbReference>
<dbReference type="Gene3D" id="2.40.30.170">
    <property type="match status" value="1"/>
</dbReference>
<evidence type="ECO:0000256" key="3">
    <source>
        <dbReference type="SAM" id="SignalP"/>
    </source>
</evidence>
<dbReference type="InterPro" id="IPR058625">
    <property type="entry name" value="MdtA-like_BSH"/>
</dbReference>
<name>K2KZ13_9GAMM</name>
<feature type="coiled-coil region" evidence="2">
    <location>
        <begin position="103"/>
        <end position="130"/>
    </location>
</feature>
<gene>
    <name evidence="7" type="ORF">A10D4_09024</name>
</gene>
<feature type="domain" description="CusB-like beta-barrel" evidence="5">
    <location>
        <begin position="208"/>
        <end position="276"/>
    </location>
</feature>